<dbReference type="SUPFAM" id="SSF55383">
    <property type="entry name" value="Copper amine oxidase, domain N"/>
    <property type="match status" value="2"/>
</dbReference>
<gene>
    <name evidence="4" type="ORF">ACFO4R_06590</name>
</gene>
<dbReference type="InterPro" id="IPR012854">
    <property type="entry name" value="Cu_amine_oxidase-like_N"/>
</dbReference>
<name>A0ABV9QPW4_9FIRM</name>
<feature type="domain" description="Copper amine oxidase-like N-terminal" evidence="3">
    <location>
        <begin position="112"/>
        <end position="188"/>
    </location>
</feature>
<feature type="region of interest" description="Disordered" evidence="1">
    <location>
        <begin position="34"/>
        <end position="68"/>
    </location>
</feature>
<evidence type="ECO:0000256" key="2">
    <source>
        <dbReference type="SAM" id="SignalP"/>
    </source>
</evidence>
<feature type="compositionally biased region" description="Polar residues" evidence="1">
    <location>
        <begin position="50"/>
        <end position="64"/>
    </location>
</feature>
<accession>A0ABV9QPW4</accession>
<feature type="chain" id="PRO_5047146355" evidence="2">
    <location>
        <begin position="25"/>
        <end position="719"/>
    </location>
</feature>
<organism evidence="4 5">
    <name type="scientific">Filifactor villosus</name>
    <dbReference type="NCBI Taxonomy" id="29374"/>
    <lineage>
        <taxon>Bacteria</taxon>
        <taxon>Bacillati</taxon>
        <taxon>Bacillota</taxon>
        <taxon>Clostridia</taxon>
        <taxon>Peptostreptococcales</taxon>
        <taxon>Filifactoraceae</taxon>
        <taxon>Filifactor</taxon>
    </lineage>
</organism>
<keyword evidence="5" id="KW-1185">Reference proteome</keyword>
<evidence type="ECO:0000256" key="1">
    <source>
        <dbReference type="SAM" id="MobiDB-lite"/>
    </source>
</evidence>
<evidence type="ECO:0000313" key="5">
    <source>
        <dbReference type="Proteomes" id="UP001595916"/>
    </source>
</evidence>
<dbReference type="Proteomes" id="UP001595916">
    <property type="component" value="Unassembled WGS sequence"/>
</dbReference>
<comment type="caution">
    <text evidence="4">The sequence shown here is derived from an EMBL/GenBank/DDBJ whole genome shotgun (WGS) entry which is preliminary data.</text>
</comment>
<dbReference type="EMBL" id="JBHSHL010000022">
    <property type="protein sequence ID" value="MFC4804749.1"/>
    <property type="molecule type" value="Genomic_DNA"/>
</dbReference>
<feature type="domain" description="Copper amine oxidase-like N-terminal" evidence="3">
    <location>
        <begin position="57"/>
        <end position="110"/>
    </location>
</feature>
<reference evidence="5" key="1">
    <citation type="journal article" date="2019" name="Int. J. Syst. Evol. Microbiol.">
        <title>The Global Catalogue of Microorganisms (GCM) 10K type strain sequencing project: providing services to taxonomists for standard genome sequencing and annotation.</title>
        <authorList>
            <consortium name="The Broad Institute Genomics Platform"/>
            <consortium name="The Broad Institute Genome Sequencing Center for Infectious Disease"/>
            <person name="Wu L."/>
            <person name="Ma J."/>
        </authorList>
    </citation>
    <scope>NUCLEOTIDE SEQUENCE [LARGE SCALE GENOMIC DNA]</scope>
    <source>
        <strain evidence="5">CCUG 46385</strain>
    </source>
</reference>
<sequence length="719" mass="80005">MKRIAKLLSIVLIATMVPATSAFADNGNHSLFDNDSLPVETKQPEEYTEPVQSDQPQSRTTTSGNTGGKRVVMVLGNKNATVNGQEVILPFPPQSIGGRTYLPLRFLSEQILGTAPSFHSDTGQITVDTGTMSATVTLNKKEAVLNGQEVQMPEPPIVRENTTLLPLKFFVDNFGLNVSYDPQKKEVVVTEELQGGTPPVADFEFVQSEYIQGQNIEIIDKSTFFDGDRMIAKEFALSDAPTATFNDVNKLVENLQAGTYEVLYRVQGRRKVWSEWVTKPLLLQRNQPPTITDVHVDNTDIGRGEGFGITYTQVNEPWERITDEIWTYRHENQDVSKAAKAKPEKLFSPGKYFITLQLKDAFGNVSEPYEIEVQVGTRIVQTQLQYFANSEGVINTPLENFNGTNYLELFKELDTLRFEDKPGLLIMSDSPENVYDYGILYEETVTPQRGRLLTYHVNKIPEPKSNGAGVVVIVQNMDVSPVSFHLEQTGMKGPSTDPHEVGGKVLETHFSATSQWETTMIDVGASAIVYDSRQHLKWKQNNLISMLSEFETSGAVKIIVAAFGPSTQVEHLPLLAYQPRDQHPRGTFNVIERATFVNVPGAQASSILLGKNSEEWVRGIDSITNEITENRGNYGIEYKITVTPQEDTLLFVNCRGGAFRGFIGWPDGINRTVSSYGPHDARYLGKIPGGESTTIRYMLANGSASPVKIGFMPRSLWDR</sequence>
<dbReference type="InterPro" id="IPR036582">
    <property type="entry name" value="Mao_N_sf"/>
</dbReference>
<proteinExistence type="predicted"/>
<feature type="signal peptide" evidence="2">
    <location>
        <begin position="1"/>
        <end position="24"/>
    </location>
</feature>
<dbReference type="RefSeq" id="WP_379788265.1">
    <property type="nucleotide sequence ID" value="NZ_JBHSHL010000022.1"/>
</dbReference>
<evidence type="ECO:0000259" key="3">
    <source>
        <dbReference type="Pfam" id="PF07833"/>
    </source>
</evidence>
<keyword evidence="2" id="KW-0732">Signal</keyword>
<protein>
    <submittedName>
        <fullName evidence="4">Copper amine oxidase N-terminal domain-containing protein</fullName>
    </submittedName>
</protein>
<dbReference type="Pfam" id="PF07833">
    <property type="entry name" value="Cu_amine_oxidN1"/>
    <property type="match status" value="2"/>
</dbReference>
<dbReference type="Gene3D" id="3.30.457.10">
    <property type="entry name" value="Copper amine oxidase-like, N-terminal domain"/>
    <property type="match status" value="2"/>
</dbReference>
<evidence type="ECO:0000313" key="4">
    <source>
        <dbReference type="EMBL" id="MFC4804749.1"/>
    </source>
</evidence>